<name>A0A556MZY9_9FLAO</name>
<reference evidence="2 3" key="1">
    <citation type="submission" date="2019-07" db="EMBL/GenBank/DDBJ databases">
        <authorList>
            <person name="Huq M.A."/>
        </authorList>
    </citation>
    <scope>NUCLEOTIDE SEQUENCE [LARGE SCALE GENOMIC DNA]</scope>
    <source>
        <strain evidence="2 3">MAH-3</strain>
    </source>
</reference>
<evidence type="ECO:0000313" key="3">
    <source>
        <dbReference type="Proteomes" id="UP000316008"/>
    </source>
</evidence>
<dbReference type="PANTHER" id="PTHR40940">
    <property type="entry name" value="PROTEIN BATD-RELATED"/>
    <property type="match status" value="1"/>
</dbReference>
<keyword evidence="1" id="KW-1133">Transmembrane helix</keyword>
<proteinExistence type="predicted"/>
<dbReference type="InterPro" id="IPR025738">
    <property type="entry name" value="BatD"/>
</dbReference>
<comment type="caution">
    <text evidence="2">The sequence shown here is derived from an EMBL/GenBank/DDBJ whole genome shotgun (WGS) entry which is preliminary data.</text>
</comment>
<sequence length="590" mass="66751">MVQKVLQVVRVQEKTGNQWQLMLFLFTLVSQISIAQKPVVALTSDKKELGVNEHLSFTITANVEGSMKIDFPVEFEVDLNVMHGMEQKMDPSGKIKTYYYMQQTGAFKKEGTYSFYAYTTFRNKVYRSNKITIKVTEASEEDNKVNSNDPVFGFIQCKKTSVYEGEPILLKAKVFSYINIEYLEGYSDFKADISMEEHSFPNGRVEVEQTRVNGKDALAFEYGKQLLIPVGTGKCHIKPFEMALRCHGSLFSKTMRFRSSGLYINIKPLPGNAPKDFIGAVGEYRLSQKSPTKEIKEGEVFTLELVIAGVGNLHNSNAPKLKLPKGCSIYGDPERIEDIEFTESGAEGMITYRFNIQVLEDHDLAFSAPSISYFDPEKEKYITIKGNSFNIHVLPDKSFNPVVLTDPASGTHTDMVDLKTQKTATSETKTKSSSKSKLWVGIVAPTSLLGLLFVFLAVRKRKKKETGKIELSETDELPRTPVFLNETKAEIPVETIDYWKDAEKHVEDPSIFAILLPKAIIQRIEQCEKCNFQSREKAFDRLLDTNPEIAKGLREIIEMCDQYRYGFGTEHLETEKILAHAENLLSQLPS</sequence>
<keyword evidence="1" id="KW-0812">Transmembrane</keyword>
<feature type="transmembrane region" description="Helical" evidence="1">
    <location>
        <begin position="438"/>
        <end position="458"/>
    </location>
</feature>
<dbReference type="PANTHER" id="PTHR40940:SF2">
    <property type="entry name" value="BATD"/>
    <property type="match status" value="1"/>
</dbReference>
<keyword evidence="3" id="KW-1185">Reference proteome</keyword>
<dbReference type="EMBL" id="VLPL01000003">
    <property type="protein sequence ID" value="TSJ45492.1"/>
    <property type="molecule type" value="Genomic_DNA"/>
</dbReference>
<dbReference type="Proteomes" id="UP000316008">
    <property type="component" value="Unassembled WGS sequence"/>
</dbReference>
<gene>
    <name evidence="2" type="ORF">FO442_06975</name>
</gene>
<evidence type="ECO:0000313" key="2">
    <source>
        <dbReference type="EMBL" id="TSJ45492.1"/>
    </source>
</evidence>
<accession>A0A556MZY9</accession>
<keyword evidence="1" id="KW-0472">Membrane</keyword>
<organism evidence="2 3">
    <name type="scientific">Fluviicola chungangensis</name>
    <dbReference type="NCBI Taxonomy" id="2597671"/>
    <lineage>
        <taxon>Bacteria</taxon>
        <taxon>Pseudomonadati</taxon>
        <taxon>Bacteroidota</taxon>
        <taxon>Flavobacteriia</taxon>
        <taxon>Flavobacteriales</taxon>
        <taxon>Crocinitomicaceae</taxon>
        <taxon>Fluviicola</taxon>
    </lineage>
</organism>
<protein>
    <submittedName>
        <fullName evidence="2">Protein BatD</fullName>
    </submittedName>
</protein>
<dbReference type="OrthoDB" id="2079210at2"/>
<dbReference type="AlphaFoldDB" id="A0A556MZY9"/>
<evidence type="ECO:0000256" key="1">
    <source>
        <dbReference type="SAM" id="Phobius"/>
    </source>
</evidence>